<keyword evidence="9" id="KW-0862">Zinc</keyword>
<dbReference type="NCBIfam" id="NF008758">
    <property type="entry name" value="PRK11789.1"/>
    <property type="match status" value="1"/>
</dbReference>
<keyword evidence="10" id="KW-0961">Cell wall biogenesis/degradation</keyword>
<keyword evidence="15" id="KW-1185">Reference proteome</keyword>
<evidence type="ECO:0000313" key="15">
    <source>
        <dbReference type="Proteomes" id="UP001222275"/>
    </source>
</evidence>
<evidence type="ECO:0000256" key="9">
    <source>
        <dbReference type="ARBA" id="ARBA00022833"/>
    </source>
</evidence>
<protein>
    <recommendedName>
        <fullName evidence="11">1,6-anhydro-N-acetylmuramyl-L-alanine amidase AmpD</fullName>
        <ecNumber evidence="5">3.5.1.28</ecNumber>
    </recommendedName>
    <alternativeName>
        <fullName evidence="12">N-acetylmuramoyl-L-alanine amidase</fullName>
    </alternativeName>
</protein>
<evidence type="ECO:0000256" key="11">
    <source>
        <dbReference type="ARBA" id="ARBA00039257"/>
    </source>
</evidence>
<evidence type="ECO:0000256" key="2">
    <source>
        <dbReference type="ARBA" id="ARBA00001947"/>
    </source>
</evidence>
<evidence type="ECO:0000313" key="14">
    <source>
        <dbReference type="EMBL" id="WEJ61677.1"/>
    </source>
</evidence>
<comment type="subcellular location">
    <subcellularLocation>
        <location evidence="3">Cytoplasm</location>
    </subcellularLocation>
</comment>
<evidence type="ECO:0000256" key="12">
    <source>
        <dbReference type="ARBA" id="ARBA00042615"/>
    </source>
</evidence>
<feature type="domain" description="N-acetylmuramoyl-L-alanine amidase" evidence="13">
    <location>
        <begin position="29"/>
        <end position="180"/>
    </location>
</feature>
<evidence type="ECO:0000256" key="8">
    <source>
        <dbReference type="ARBA" id="ARBA00022801"/>
    </source>
</evidence>
<evidence type="ECO:0000256" key="4">
    <source>
        <dbReference type="ARBA" id="ARBA00007553"/>
    </source>
</evidence>
<comment type="similarity">
    <text evidence="4">Belongs to the N-acetylmuramoyl-L-alanine amidase 2 family.</text>
</comment>
<dbReference type="Gene3D" id="3.40.80.10">
    <property type="entry name" value="Peptidoglycan recognition protein-like"/>
    <property type="match status" value="1"/>
</dbReference>
<evidence type="ECO:0000256" key="5">
    <source>
        <dbReference type="ARBA" id="ARBA00011901"/>
    </source>
</evidence>
<dbReference type="PANTHER" id="PTHR30417">
    <property type="entry name" value="N-ACETYLMURAMOYL-L-ALANINE AMIDASE AMID"/>
    <property type="match status" value="1"/>
</dbReference>
<reference evidence="14 15" key="1">
    <citation type="submission" date="2022-06" db="EMBL/GenBank/DDBJ databases">
        <title>Thiomicrohabdus sp. nov, an obligately chemolithoautotrophic, sulfur-oxidizing bacterium isolated from beach of Guanyin Mountain. Amoy.</title>
        <authorList>
            <person name="Zhu H."/>
        </authorList>
    </citation>
    <scope>NUCLEOTIDE SEQUENCE [LARGE SCALE GENOMIC DNA]</scope>
    <source>
        <strain evidence="14 15">XGS-01</strain>
    </source>
</reference>
<keyword evidence="6" id="KW-0963">Cytoplasm</keyword>
<evidence type="ECO:0000256" key="3">
    <source>
        <dbReference type="ARBA" id="ARBA00004496"/>
    </source>
</evidence>
<comment type="cofactor">
    <cofactor evidence="2">
        <name>Zn(2+)</name>
        <dbReference type="ChEBI" id="CHEBI:29105"/>
    </cofactor>
</comment>
<dbReference type="SUPFAM" id="SSF55846">
    <property type="entry name" value="N-acetylmuramoyl-L-alanine amidase-like"/>
    <property type="match status" value="1"/>
</dbReference>
<proteinExistence type="inferred from homology"/>
<dbReference type="CDD" id="cd06583">
    <property type="entry name" value="PGRP"/>
    <property type="match status" value="1"/>
</dbReference>
<keyword evidence="7" id="KW-0479">Metal-binding</keyword>
<sequence length="194" mass="21628">MQKTNTTSSANLQIDSESGLIVNGQYIQSPNYDLRPNDELPGLVVVHGISLPPNHFGGEGITQLFTNTLDPKEHPYYETIQGLKVSAHALIRRDGSIIQYVPFHKRAWHAGLSEFEGREKCNDYSIGIELEGTDSTCYTSSQYDALANLIKGLWSAYPSLKNKKLAGHNEIAPGRKTDPGEYFMWSSLNRLLET</sequence>
<dbReference type="InterPro" id="IPR002502">
    <property type="entry name" value="Amidase_domain"/>
</dbReference>
<keyword evidence="8 14" id="KW-0378">Hydrolase</keyword>
<comment type="catalytic activity">
    <reaction evidence="1">
        <text>Hydrolyzes the link between N-acetylmuramoyl residues and L-amino acid residues in certain cell-wall glycopeptides.</text>
        <dbReference type="EC" id="3.5.1.28"/>
    </reaction>
</comment>
<dbReference type="InterPro" id="IPR036505">
    <property type="entry name" value="Amidase/PGRP_sf"/>
</dbReference>
<dbReference type="SMART" id="SM00644">
    <property type="entry name" value="Ami_2"/>
    <property type="match status" value="1"/>
</dbReference>
<evidence type="ECO:0000256" key="7">
    <source>
        <dbReference type="ARBA" id="ARBA00022723"/>
    </source>
</evidence>
<accession>A0ABY8C7Z9</accession>
<dbReference type="PANTHER" id="PTHR30417:SF4">
    <property type="entry name" value="1,6-ANHYDRO-N-ACETYLMURAMYL-L-ALANINE AMIDASE AMPD"/>
    <property type="match status" value="1"/>
</dbReference>
<evidence type="ECO:0000256" key="1">
    <source>
        <dbReference type="ARBA" id="ARBA00001561"/>
    </source>
</evidence>
<gene>
    <name evidence="14" type="primary">ampD</name>
    <name evidence="14" type="ORF">NR989_06580</name>
</gene>
<dbReference type="EC" id="3.5.1.28" evidence="5"/>
<organism evidence="14 15">
    <name type="scientific">Thiomicrorhabdus lithotrophica</name>
    <dbReference type="NCBI Taxonomy" id="2949997"/>
    <lineage>
        <taxon>Bacteria</taxon>
        <taxon>Pseudomonadati</taxon>
        <taxon>Pseudomonadota</taxon>
        <taxon>Gammaproteobacteria</taxon>
        <taxon>Thiotrichales</taxon>
        <taxon>Piscirickettsiaceae</taxon>
        <taxon>Thiomicrorhabdus</taxon>
    </lineage>
</organism>
<name>A0ABY8C7Z9_9GAMM</name>
<dbReference type="EMBL" id="CP102381">
    <property type="protein sequence ID" value="WEJ61677.1"/>
    <property type="molecule type" value="Genomic_DNA"/>
</dbReference>
<evidence type="ECO:0000259" key="13">
    <source>
        <dbReference type="SMART" id="SM00644"/>
    </source>
</evidence>
<evidence type="ECO:0000256" key="10">
    <source>
        <dbReference type="ARBA" id="ARBA00023316"/>
    </source>
</evidence>
<evidence type="ECO:0000256" key="6">
    <source>
        <dbReference type="ARBA" id="ARBA00022490"/>
    </source>
</evidence>
<dbReference type="GO" id="GO:0008745">
    <property type="term" value="F:N-acetylmuramoyl-L-alanine amidase activity"/>
    <property type="evidence" value="ECO:0007669"/>
    <property type="project" value="UniProtKB-EC"/>
</dbReference>
<dbReference type="Proteomes" id="UP001222275">
    <property type="component" value="Chromosome"/>
</dbReference>
<dbReference type="RefSeq" id="WP_275593936.1">
    <property type="nucleotide sequence ID" value="NZ_CP102381.1"/>
</dbReference>
<dbReference type="Pfam" id="PF01510">
    <property type="entry name" value="Amidase_2"/>
    <property type="match status" value="1"/>
</dbReference>
<dbReference type="InterPro" id="IPR051206">
    <property type="entry name" value="NAMLAA_amidase_2"/>
</dbReference>